<gene>
    <name evidence="1" type="ORF">SAMN04488519_104362</name>
</gene>
<name>A0A1I5FF40_9BACT</name>
<dbReference type="AlphaFoldDB" id="A0A1I5FF40"/>
<evidence type="ECO:0000313" key="1">
    <source>
        <dbReference type="EMBL" id="SFO22365.1"/>
    </source>
</evidence>
<accession>A0A1I5FF40</accession>
<organism evidence="1 2">
    <name type="scientific">Algoriphagus ornithinivorans</name>
    <dbReference type="NCBI Taxonomy" id="226506"/>
    <lineage>
        <taxon>Bacteria</taxon>
        <taxon>Pseudomonadati</taxon>
        <taxon>Bacteroidota</taxon>
        <taxon>Cytophagia</taxon>
        <taxon>Cytophagales</taxon>
        <taxon>Cyclobacteriaceae</taxon>
        <taxon>Algoriphagus</taxon>
    </lineage>
</organism>
<sequence length="62" mass="6876">MKRSVLKIGILAFGFFGSFFVNIAESDAQTCRFLYVTENPLFAVYDCEGTLITVMRGATVES</sequence>
<proteinExistence type="predicted"/>
<reference evidence="2" key="1">
    <citation type="submission" date="2016-10" db="EMBL/GenBank/DDBJ databases">
        <authorList>
            <person name="Varghese N."/>
            <person name="Submissions S."/>
        </authorList>
    </citation>
    <scope>NUCLEOTIDE SEQUENCE [LARGE SCALE GENOMIC DNA]</scope>
    <source>
        <strain evidence="2">DSM 15282</strain>
    </source>
</reference>
<evidence type="ECO:0000313" key="2">
    <source>
        <dbReference type="Proteomes" id="UP000199564"/>
    </source>
</evidence>
<dbReference type="STRING" id="226506.SAMN04488519_104362"/>
<dbReference type="RefSeq" id="WP_091652985.1">
    <property type="nucleotide sequence ID" value="NZ_FOVW01000004.1"/>
</dbReference>
<dbReference type="Proteomes" id="UP000199564">
    <property type="component" value="Unassembled WGS sequence"/>
</dbReference>
<protein>
    <submittedName>
        <fullName evidence="1">Uncharacterized protein</fullName>
    </submittedName>
</protein>
<dbReference type="EMBL" id="FOVW01000004">
    <property type="protein sequence ID" value="SFO22365.1"/>
    <property type="molecule type" value="Genomic_DNA"/>
</dbReference>
<keyword evidence="2" id="KW-1185">Reference proteome</keyword>